<gene>
    <name evidence="1" type="ORF">RPSC1_3</name>
</gene>
<organism evidence="1 2">
    <name type="scientific">Ralstonia phage RPSC1</name>
    <dbReference type="NCBI Taxonomy" id="2041351"/>
    <lineage>
        <taxon>Viruses</taxon>
        <taxon>Duplodnaviria</taxon>
        <taxon>Heunggongvirae</taxon>
        <taxon>Uroviricota</taxon>
        <taxon>Caudoviricetes</taxon>
        <taxon>Autographivirales</taxon>
        <taxon>Autotranscriptaviridae</taxon>
        <taxon>Stompelvirus</taxon>
        <taxon>Stompelvirus RPSC1</taxon>
    </lineage>
</organism>
<dbReference type="EMBL" id="MF893341">
    <property type="protein sequence ID" value="ATN92934.1"/>
    <property type="molecule type" value="Genomic_DNA"/>
</dbReference>
<evidence type="ECO:0000313" key="1">
    <source>
        <dbReference type="EMBL" id="ATN92934.1"/>
    </source>
</evidence>
<keyword evidence="2" id="KW-1185">Reference proteome</keyword>
<name>A0A2Z2U7R6_9CAUD</name>
<dbReference type="Pfam" id="PF11090">
    <property type="entry name" value="Phage_T7_Gp13"/>
    <property type="match status" value="1"/>
</dbReference>
<sequence>MALTVSPLTRKDIGEMSMRIRADDVLEYRAHSGNHLGTLWDTLMALVGVEDEHYVEAVRNQRGHLVALGGWSVTGVCWFLCTSLVDHHARDFVRHIKARRDTLLDHVDVLTNEVMVTNALHVRFLKHLGAEFSADTFNRNGQEFARFYIQRKEVPHV</sequence>
<dbReference type="Proteomes" id="UP000258840">
    <property type="component" value="Segment"/>
</dbReference>
<reference evidence="1 2" key="1">
    <citation type="journal article" date="2018" name="Arch. Virol.">
        <title>Genomic characterization of the novel Ralstonia phage RPSC1.</title>
        <authorList>
            <person name="Liao M."/>
        </authorList>
    </citation>
    <scope>NUCLEOTIDE SEQUENCE [LARGE SCALE GENOMIC DNA]</scope>
</reference>
<accession>A0A2Z2U7R6</accession>
<proteinExistence type="predicted"/>
<protein>
    <submittedName>
        <fullName evidence="1">Putative internal virion protein A</fullName>
    </submittedName>
</protein>
<evidence type="ECO:0000313" key="2">
    <source>
        <dbReference type="Proteomes" id="UP000258840"/>
    </source>
</evidence>
<dbReference type="InterPro" id="IPR020335">
    <property type="entry name" value="Phage_T7_Gp13"/>
</dbReference>